<name>W4GFG5_APHAT</name>
<dbReference type="AlphaFoldDB" id="W4GFG5"/>
<keyword evidence="1" id="KW-0812">Transmembrane</keyword>
<dbReference type="RefSeq" id="XP_009832914.1">
    <property type="nucleotide sequence ID" value="XM_009834612.1"/>
</dbReference>
<feature type="transmembrane region" description="Helical" evidence="1">
    <location>
        <begin position="48"/>
        <end position="68"/>
    </location>
</feature>
<dbReference type="VEuPathDB" id="FungiDB:H257_08641"/>
<protein>
    <submittedName>
        <fullName evidence="2">Uncharacterized protein</fullName>
    </submittedName>
</protein>
<sequence length="362" mass="39341">MILIQAAKSRPLRYFALVLLALAVWRYITHVAQRQSEESFPVSLWTPTTLTFDVWGGFVYAILAIALVRECLTPRPPAPYMGLLLILLSVEFAVAILAQELRMFGHLTFALVALCVLWGTLLTSFTLVEHHVEPIVISSLVYSDTDHDYTTSSRWDYLWIRLPLGLWWVLSSAELLAVCHAVALHSDAAPDMRVFVCSMSGWVLVSVGLLLTTGDIAIMVGSLWMLWGVANANSSKSTDENHTMATLAGLGAFDRKTVGLLCLVYVECLLPAETSAQCPIRTMPFVRFAVVALVAIASTTVVMGACKTAVGGSVTVNKLGDAFYLKAGTLVSVNMALSAPYLVTIAGKQGGKGYYKEADLKC</sequence>
<dbReference type="EMBL" id="KI913132">
    <property type="protein sequence ID" value="ETV77804.1"/>
    <property type="molecule type" value="Genomic_DNA"/>
</dbReference>
<organism evidence="2">
    <name type="scientific">Aphanomyces astaci</name>
    <name type="common">Crayfish plague agent</name>
    <dbReference type="NCBI Taxonomy" id="112090"/>
    <lineage>
        <taxon>Eukaryota</taxon>
        <taxon>Sar</taxon>
        <taxon>Stramenopiles</taxon>
        <taxon>Oomycota</taxon>
        <taxon>Saprolegniomycetes</taxon>
        <taxon>Saprolegniales</taxon>
        <taxon>Verrucalvaceae</taxon>
        <taxon>Aphanomyces</taxon>
    </lineage>
</organism>
<reference evidence="2" key="1">
    <citation type="submission" date="2013-12" db="EMBL/GenBank/DDBJ databases">
        <title>The Genome Sequence of Aphanomyces astaci APO3.</title>
        <authorList>
            <consortium name="The Broad Institute Genomics Platform"/>
            <person name="Russ C."/>
            <person name="Tyler B."/>
            <person name="van West P."/>
            <person name="Dieguez-Uribeondo J."/>
            <person name="Young S.K."/>
            <person name="Zeng Q."/>
            <person name="Gargeya S."/>
            <person name="Fitzgerald M."/>
            <person name="Abouelleil A."/>
            <person name="Alvarado L."/>
            <person name="Chapman S.B."/>
            <person name="Gainer-Dewar J."/>
            <person name="Goldberg J."/>
            <person name="Griggs A."/>
            <person name="Gujja S."/>
            <person name="Hansen M."/>
            <person name="Howarth C."/>
            <person name="Imamovic A."/>
            <person name="Ireland A."/>
            <person name="Larimer J."/>
            <person name="McCowan C."/>
            <person name="Murphy C."/>
            <person name="Pearson M."/>
            <person name="Poon T.W."/>
            <person name="Priest M."/>
            <person name="Roberts A."/>
            <person name="Saif S."/>
            <person name="Shea T."/>
            <person name="Sykes S."/>
            <person name="Wortman J."/>
            <person name="Nusbaum C."/>
            <person name="Birren B."/>
        </authorList>
    </citation>
    <scope>NUCLEOTIDE SEQUENCE [LARGE SCALE GENOMIC DNA]</scope>
    <source>
        <strain evidence="2">APO3</strain>
    </source>
</reference>
<dbReference type="GeneID" id="20810637"/>
<feature type="transmembrane region" description="Helical" evidence="1">
    <location>
        <begin position="104"/>
        <end position="128"/>
    </location>
</feature>
<keyword evidence="1" id="KW-0472">Membrane</keyword>
<keyword evidence="1" id="KW-1133">Transmembrane helix</keyword>
<dbReference type="OrthoDB" id="5586934at2759"/>
<proteinExistence type="predicted"/>
<feature type="transmembrane region" description="Helical" evidence="1">
    <location>
        <begin position="12"/>
        <end position="28"/>
    </location>
</feature>
<feature type="transmembrane region" description="Helical" evidence="1">
    <location>
        <begin position="80"/>
        <end position="98"/>
    </location>
</feature>
<feature type="transmembrane region" description="Helical" evidence="1">
    <location>
        <begin position="203"/>
        <end position="227"/>
    </location>
</feature>
<feature type="transmembrane region" description="Helical" evidence="1">
    <location>
        <begin position="164"/>
        <end position="183"/>
    </location>
</feature>
<feature type="transmembrane region" description="Helical" evidence="1">
    <location>
        <begin position="323"/>
        <end position="343"/>
    </location>
</feature>
<gene>
    <name evidence="2" type="ORF">H257_08641</name>
</gene>
<feature type="transmembrane region" description="Helical" evidence="1">
    <location>
        <begin position="285"/>
        <end position="303"/>
    </location>
</feature>
<evidence type="ECO:0000313" key="2">
    <source>
        <dbReference type="EMBL" id="ETV77804.1"/>
    </source>
</evidence>
<evidence type="ECO:0000256" key="1">
    <source>
        <dbReference type="SAM" id="Phobius"/>
    </source>
</evidence>
<accession>W4GFG5</accession>